<dbReference type="RefSeq" id="WP_100338670.1">
    <property type="nucleotide sequence ID" value="NZ_PGFA01000004.1"/>
</dbReference>
<organism evidence="1 2">
    <name type="scientific">Hymenobacter chitinivorans DSM 11115</name>
    <dbReference type="NCBI Taxonomy" id="1121954"/>
    <lineage>
        <taxon>Bacteria</taxon>
        <taxon>Pseudomonadati</taxon>
        <taxon>Bacteroidota</taxon>
        <taxon>Cytophagia</taxon>
        <taxon>Cytophagales</taxon>
        <taxon>Hymenobacteraceae</taxon>
        <taxon>Hymenobacter</taxon>
    </lineage>
</organism>
<accession>A0A2M9ASQ6</accession>
<gene>
    <name evidence="1" type="ORF">CLV45_4455</name>
</gene>
<proteinExistence type="predicted"/>
<evidence type="ECO:0000313" key="1">
    <source>
        <dbReference type="EMBL" id="PJJ48745.1"/>
    </source>
</evidence>
<dbReference type="EMBL" id="PGFA01000004">
    <property type="protein sequence ID" value="PJJ48745.1"/>
    <property type="molecule type" value="Genomic_DNA"/>
</dbReference>
<evidence type="ECO:0000313" key="2">
    <source>
        <dbReference type="Proteomes" id="UP000228535"/>
    </source>
</evidence>
<dbReference type="AlphaFoldDB" id="A0A2M9ASQ6"/>
<reference evidence="1 2" key="1">
    <citation type="submission" date="2017-11" db="EMBL/GenBank/DDBJ databases">
        <title>Genomic Encyclopedia of Archaeal and Bacterial Type Strains, Phase II (KMG-II): From Individual Species to Whole Genera.</title>
        <authorList>
            <person name="Goeker M."/>
        </authorList>
    </citation>
    <scope>NUCLEOTIDE SEQUENCE [LARGE SCALE GENOMIC DNA]</scope>
    <source>
        <strain evidence="1 2">DSM 11115</strain>
    </source>
</reference>
<protein>
    <submittedName>
        <fullName evidence="1">Uncharacterized protein</fullName>
    </submittedName>
</protein>
<dbReference type="OrthoDB" id="875352at2"/>
<keyword evidence="2" id="KW-1185">Reference proteome</keyword>
<sequence>MGVSNADFSFRNEELVPLAKLLRDQYTQDEADFVDLLPRVYTKNFLPDYDVRLKAADAVVSAKLGQGQSAAFGARMAETQAALPALLNRLEARARRAEGLTVPLKALGVQAVRDAYKLQDRERLDTALKLLLRNLDDNAAALDDTGHTPAETAKLRTLHQSLMSDSAAQDASQTNSQRLTAANVTVLNHLYAAMQHVLKDGKSLYRGVDAARLKGYTVKELLKRVRQTRGDTGEA</sequence>
<dbReference type="Proteomes" id="UP000228535">
    <property type="component" value="Unassembled WGS sequence"/>
</dbReference>
<name>A0A2M9ASQ6_9BACT</name>
<comment type="caution">
    <text evidence="1">The sequence shown here is derived from an EMBL/GenBank/DDBJ whole genome shotgun (WGS) entry which is preliminary data.</text>
</comment>